<evidence type="ECO:0000259" key="1">
    <source>
        <dbReference type="PROSITE" id="PS50943"/>
    </source>
</evidence>
<dbReference type="AlphaFoldDB" id="A0A412CHG6"/>
<dbReference type="Proteomes" id="UP000286147">
    <property type="component" value="Unassembled WGS sequence"/>
</dbReference>
<dbReference type="InterPro" id="IPR010982">
    <property type="entry name" value="Lambda_DNA-bd_dom_sf"/>
</dbReference>
<proteinExistence type="predicted"/>
<evidence type="ECO:0000313" key="2">
    <source>
        <dbReference type="EMBL" id="RGQ87037.1"/>
    </source>
</evidence>
<accession>A0A412CHG6</accession>
<reference evidence="2 3" key="1">
    <citation type="submission" date="2018-08" db="EMBL/GenBank/DDBJ databases">
        <title>A genome reference for cultivated species of the human gut microbiota.</title>
        <authorList>
            <person name="Zou Y."/>
            <person name="Xue W."/>
            <person name="Luo G."/>
        </authorList>
    </citation>
    <scope>NUCLEOTIDE SEQUENCE [LARGE SCALE GENOMIC DNA]</scope>
    <source>
        <strain evidence="2 3">AF27-12</strain>
    </source>
</reference>
<sequence>MMQPYERIKYFREKILCISQSKFATKLKISKSNLANIEVGRVSLTDRVISEIAEAYNLNENWIRTGEEPVEKPQSREDEILTFFNKIKDNDNVFAKRFILALSKLDIQDWEVLDKLINNYLEAYKSETDIDILPKRTKPDHKLTPEEKRRIVNEEIDQEEKVQIL</sequence>
<dbReference type="EMBL" id="QRTP01000001">
    <property type="protein sequence ID" value="RGQ87037.1"/>
    <property type="molecule type" value="Genomic_DNA"/>
</dbReference>
<name>A0A412CHG6_9FIRM</name>
<dbReference type="Pfam" id="PF01381">
    <property type="entry name" value="HTH_3"/>
    <property type="match status" value="1"/>
</dbReference>
<comment type="caution">
    <text evidence="2">The sequence shown here is derived from an EMBL/GenBank/DDBJ whole genome shotgun (WGS) entry which is preliminary data.</text>
</comment>
<dbReference type="GO" id="GO:0003677">
    <property type="term" value="F:DNA binding"/>
    <property type="evidence" value="ECO:0007669"/>
    <property type="project" value="InterPro"/>
</dbReference>
<dbReference type="SUPFAM" id="SSF47413">
    <property type="entry name" value="lambda repressor-like DNA-binding domains"/>
    <property type="match status" value="1"/>
</dbReference>
<dbReference type="Gene3D" id="1.10.260.40">
    <property type="entry name" value="lambda repressor-like DNA-binding domains"/>
    <property type="match status" value="1"/>
</dbReference>
<dbReference type="CDD" id="cd00093">
    <property type="entry name" value="HTH_XRE"/>
    <property type="match status" value="1"/>
</dbReference>
<feature type="domain" description="HTH cro/C1-type" evidence="1">
    <location>
        <begin position="18"/>
        <end position="63"/>
    </location>
</feature>
<organism evidence="2 3">
    <name type="scientific">Megamonas rupellensis</name>
    <dbReference type="NCBI Taxonomy" id="491921"/>
    <lineage>
        <taxon>Bacteria</taxon>
        <taxon>Bacillati</taxon>
        <taxon>Bacillota</taxon>
        <taxon>Negativicutes</taxon>
        <taxon>Selenomonadales</taxon>
        <taxon>Selenomonadaceae</taxon>
        <taxon>Megamonas</taxon>
    </lineage>
</organism>
<protein>
    <submittedName>
        <fullName evidence="2">XRE family transcriptional regulator</fullName>
    </submittedName>
</protein>
<dbReference type="SMART" id="SM00530">
    <property type="entry name" value="HTH_XRE"/>
    <property type="match status" value="1"/>
</dbReference>
<dbReference type="PROSITE" id="PS50943">
    <property type="entry name" value="HTH_CROC1"/>
    <property type="match status" value="1"/>
</dbReference>
<evidence type="ECO:0000313" key="3">
    <source>
        <dbReference type="Proteomes" id="UP000286147"/>
    </source>
</evidence>
<dbReference type="InterPro" id="IPR001387">
    <property type="entry name" value="Cro/C1-type_HTH"/>
</dbReference>
<gene>
    <name evidence="2" type="ORF">DWY77_00270</name>
</gene>